<feature type="region of interest" description="Disordered" evidence="1">
    <location>
        <begin position="81"/>
        <end position="137"/>
    </location>
</feature>
<dbReference type="EMBL" id="ATLV01025147">
    <property type="status" value="NOT_ANNOTATED_CDS"/>
    <property type="molecule type" value="Genomic_DNA"/>
</dbReference>
<dbReference type="EnsemblMetazoa" id="ASIC020417-RA">
    <property type="protein sequence ID" value="ASIC020417-PA"/>
    <property type="gene ID" value="ASIC020417"/>
</dbReference>
<dbReference type="EMBL" id="KE525369">
    <property type="protein sequence ID" value="KFB52297.1"/>
    <property type="molecule type" value="Genomic_DNA"/>
</dbReference>
<gene>
    <name evidence="2" type="ORF">ZHAS_00020417</name>
</gene>
<reference evidence="3" key="2">
    <citation type="submission" date="2020-05" db="UniProtKB">
        <authorList>
            <consortium name="EnsemblMetazoa"/>
        </authorList>
    </citation>
    <scope>IDENTIFICATION</scope>
</reference>
<reference evidence="2 4" key="1">
    <citation type="journal article" date="2014" name="BMC Genomics">
        <title>Genome sequence of Anopheles sinensis provides insight into genetics basis of mosquito competence for malaria parasites.</title>
        <authorList>
            <person name="Zhou D."/>
            <person name="Zhang D."/>
            <person name="Ding G."/>
            <person name="Shi L."/>
            <person name="Hou Q."/>
            <person name="Ye Y."/>
            <person name="Xu Y."/>
            <person name="Zhou H."/>
            <person name="Xiong C."/>
            <person name="Li S."/>
            <person name="Yu J."/>
            <person name="Hong S."/>
            <person name="Yu X."/>
            <person name="Zou P."/>
            <person name="Chen C."/>
            <person name="Chang X."/>
            <person name="Wang W."/>
            <person name="Lv Y."/>
            <person name="Sun Y."/>
            <person name="Ma L."/>
            <person name="Shen B."/>
            <person name="Zhu C."/>
        </authorList>
    </citation>
    <scope>NUCLEOTIDE SEQUENCE [LARGE SCALE GENOMIC DNA]</scope>
</reference>
<protein>
    <submittedName>
        <fullName evidence="2 3">Uncharacterized protein</fullName>
    </submittedName>
</protein>
<dbReference type="Proteomes" id="UP000030765">
    <property type="component" value="Unassembled WGS sequence"/>
</dbReference>
<evidence type="ECO:0000313" key="2">
    <source>
        <dbReference type="EMBL" id="KFB52297.1"/>
    </source>
</evidence>
<evidence type="ECO:0000313" key="4">
    <source>
        <dbReference type="Proteomes" id="UP000030765"/>
    </source>
</evidence>
<feature type="region of interest" description="Disordered" evidence="1">
    <location>
        <begin position="31"/>
        <end position="50"/>
    </location>
</feature>
<name>A0A084WQ03_ANOSI</name>
<keyword evidence="4" id="KW-1185">Reference proteome</keyword>
<dbReference type="AlphaFoldDB" id="A0A084WQ03"/>
<evidence type="ECO:0000313" key="3">
    <source>
        <dbReference type="EnsemblMetazoa" id="ASIC020417-PA"/>
    </source>
</evidence>
<accession>A0A084WQ03</accession>
<dbReference type="VEuPathDB" id="VectorBase:ASIC020417"/>
<feature type="compositionally biased region" description="Basic residues" evidence="1">
    <location>
        <begin position="31"/>
        <end position="40"/>
    </location>
</feature>
<feature type="region of interest" description="Disordered" evidence="1">
    <location>
        <begin position="1"/>
        <end position="21"/>
    </location>
</feature>
<feature type="compositionally biased region" description="Basic and acidic residues" evidence="1">
    <location>
        <begin position="1"/>
        <end position="10"/>
    </location>
</feature>
<proteinExistence type="predicted"/>
<organism evidence="2">
    <name type="scientific">Anopheles sinensis</name>
    <name type="common">Mosquito</name>
    <dbReference type="NCBI Taxonomy" id="74873"/>
    <lineage>
        <taxon>Eukaryota</taxon>
        <taxon>Metazoa</taxon>
        <taxon>Ecdysozoa</taxon>
        <taxon>Arthropoda</taxon>
        <taxon>Hexapoda</taxon>
        <taxon>Insecta</taxon>
        <taxon>Pterygota</taxon>
        <taxon>Neoptera</taxon>
        <taxon>Endopterygota</taxon>
        <taxon>Diptera</taxon>
        <taxon>Nematocera</taxon>
        <taxon>Culicoidea</taxon>
        <taxon>Culicidae</taxon>
        <taxon>Anophelinae</taxon>
        <taxon>Anopheles</taxon>
    </lineage>
</organism>
<evidence type="ECO:0000256" key="1">
    <source>
        <dbReference type="SAM" id="MobiDB-lite"/>
    </source>
</evidence>
<sequence>MNSAERKFSLRSEPPSDSGRLVNILTTKSIKKYRRKRHPRNPAVAFPCHPPLADPSGVINQCLRKQLSGRGRRNYFLSSCPERRVQQQAPSGVGSEEGKIGANDDEKDLQEEMTDKPPKLIRFSINKYPPGVLPEYG</sequence>